<evidence type="ECO:0000259" key="3">
    <source>
        <dbReference type="Pfam" id="PF25137"/>
    </source>
</evidence>
<comment type="caution">
    <text evidence="4">The sequence shown here is derived from an EMBL/GenBank/DDBJ whole genome shotgun (WGS) entry which is preliminary data.</text>
</comment>
<dbReference type="AlphaFoldDB" id="A0A6L5Y715"/>
<dbReference type="Gene3D" id="1.20.1090.10">
    <property type="entry name" value="Dehydroquinate synthase-like - alpha domain"/>
    <property type="match status" value="1"/>
</dbReference>
<keyword evidence="5" id="KW-1185">Reference proteome</keyword>
<sequence>MFGNFTYCNPTKLYFGEDSLNNLKTELRKYGKNVVLVYGGGSIKKNGIYDDVLRILTESGKNVAEISGVMPNPTLSKLREGIEIAREHQADLLLAVGGGSVCDYSKAVSVSVNCEEDPWEKYFVRFEEPECRLIPVGCVLTMVGTGSEMNAGSVITNEETKQKIGHVFASEDVMPRFTVLNPVYTMTLPEYQMVAGIYDIFNHICEQYFSGEDDNTSDYISEGLMRSVIHSSRAAVKDPQNYEARSNLMWTATWALNTLISKGKTTDWMVHMLGQAAGGYTGATHGMTLAAVSLPYYRYIMPYGLAKFVRFAENVWGIAPAGKTQEQIAAEGLAAMENWMKEIGVVMKLSELGVSKDMLEDLADRTIPLKGGYKELSRDEIIRVFRESL</sequence>
<feature type="domain" description="Fe-containing alcohol dehydrogenase-like C-terminal" evidence="3">
    <location>
        <begin position="194"/>
        <end position="388"/>
    </location>
</feature>
<dbReference type="GO" id="GO:0046872">
    <property type="term" value="F:metal ion binding"/>
    <property type="evidence" value="ECO:0007669"/>
    <property type="project" value="InterPro"/>
</dbReference>
<gene>
    <name evidence="4" type="ORF">FYJ64_05930</name>
</gene>
<dbReference type="RefSeq" id="WP_154574291.1">
    <property type="nucleotide sequence ID" value="NZ_VUMZ01000004.1"/>
</dbReference>
<keyword evidence="1" id="KW-0560">Oxidoreductase</keyword>
<dbReference type="Pfam" id="PF25137">
    <property type="entry name" value="ADH_Fe_C"/>
    <property type="match status" value="1"/>
</dbReference>
<dbReference type="Gene3D" id="3.40.50.1970">
    <property type="match status" value="1"/>
</dbReference>
<protein>
    <submittedName>
        <fullName evidence="4">Iron-containing alcohol dehydrogenase</fullName>
    </submittedName>
</protein>
<organism evidence="4 5">
    <name type="scientific">Hornefia butyriciproducens</name>
    <dbReference type="NCBI Taxonomy" id="2652293"/>
    <lineage>
        <taxon>Bacteria</taxon>
        <taxon>Bacillati</taxon>
        <taxon>Bacillota</taxon>
        <taxon>Clostridia</taxon>
        <taxon>Peptostreptococcales</taxon>
        <taxon>Anaerovoracaceae</taxon>
        <taxon>Hornefia</taxon>
    </lineage>
</organism>
<evidence type="ECO:0000313" key="4">
    <source>
        <dbReference type="EMBL" id="MST51852.1"/>
    </source>
</evidence>
<dbReference type="GO" id="GO:1990002">
    <property type="term" value="F:methylglyoxal reductase (NADPH) (acetol producing) activity"/>
    <property type="evidence" value="ECO:0007669"/>
    <property type="project" value="TreeGrafter"/>
</dbReference>
<accession>A0A6L5Y715</accession>
<dbReference type="Pfam" id="PF00465">
    <property type="entry name" value="Fe-ADH"/>
    <property type="match status" value="1"/>
</dbReference>
<dbReference type="GeneID" id="303114859"/>
<dbReference type="InterPro" id="IPR001670">
    <property type="entry name" value="ADH_Fe/GldA"/>
</dbReference>
<evidence type="ECO:0000256" key="1">
    <source>
        <dbReference type="ARBA" id="ARBA00023002"/>
    </source>
</evidence>
<dbReference type="PANTHER" id="PTHR43633:SF1">
    <property type="entry name" value="ALCOHOL DEHYDROGENASE YQHD"/>
    <property type="match status" value="1"/>
</dbReference>
<dbReference type="EMBL" id="VUMZ01000004">
    <property type="protein sequence ID" value="MST51852.1"/>
    <property type="molecule type" value="Genomic_DNA"/>
</dbReference>
<reference evidence="4 5" key="1">
    <citation type="submission" date="2019-08" db="EMBL/GenBank/DDBJ databases">
        <title>In-depth cultivation of the pig gut microbiome towards novel bacterial diversity and tailored functional studies.</title>
        <authorList>
            <person name="Wylensek D."/>
            <person name="Hitch T.C.A."/>
            <person name="Clavel T."/>
        </authorList>
    </citation>
    <scope>NUCLEOTIDE SEQUENCE [LARGE SCALE GENOMIC DNA]</scope>
    <source>
        <strain evidence="4 5">WCA-MUC-591-APC-3H</strain>
    </source>
</reference>
<dbReference type="InterPro" id="IPR056798">
    <property type="entry name" value="ADH_Fe_C"/>
</dbReference>
<dbReference type="SUPFAM" id="SSF56796">
    <property type="entry name" value="Dehydroquinate synthase-like"/>
    <property type="match status" value="1"/>
</dbReference>
<dbReference type="GO" id="GO:0005829">
    <property type="term" value="C:cytosol"/>
    <property type="evidence" value="ECO:0007669"/>
    <property type="project" value="TreeGrafter"/>
</dbReference>
<name>A0A6L5Y715_9FIRM</name>
<dbReference type="GO" id="GO:1990362">
    <property type="term" value="F:butanol dehydrogenase (NAD+) activity"/>
    <property type="evidence" value="ECO:0007669"/>
    <property type="project" value="InterPro"/>
</dbReference>
<dbReference type="GO" id="GO:0008106">
    <property type="term" value="F:alcohol dehydrogenase (NADP+) activity"/>
    <property type="evidence" value="ECO:0007669"/>
    <property type="project" value="TreeGrafter"/>
</dbReference>
<feature type="domain" description="Alcohol dehydrogenase iron-type/glycerol dehydrogenase GldA" evidence="2">
    <location>
        <begin position="10"/>
        <end position="182"/>
    </location>
</feature>
<evidence type="ECO:0000313" key="5">
    <source>
        <dbReference type="Proteomes" id="UP000474676"/>
    </source>
</evidence>
<evidence type="ECO:0000259" key="2">
    <source>
        <dbReference type="Pfam" id="PF00465"/>
    </source>
</evidence>
<dbReference type="PANTHER" id="PTHR43633">
    <property type="entry name" value="ALCOHOL DEHYDROGENASE YQHD"/>
    <property type="match status" value="1"/>
</dbReference>
<dbReference type="InterPro" id="IPR044731">
    <property type="entry name" value="BDH-like"/>
</dbReference>
<dbReference type="CDD" id="cd08187">
    <property type="entry name" value="BDH"/>
    <property type="match status" value="1"/>
</dbReference>
<dbReference type="Proteomes" id="UP000474676">
    <property type="component" value="Unassembled WGS sequence"/>
</dbReference>
<dbReference type="FunFam" id="3.40.50.1970:FF:000003">
    <property type="entry name" value="Alcohol dehydrogenase, iron-containing"/>
    <property type="match status" value="1"/>
</dbReference>
<proteinExistence type="predicted"/>